<reference evidence="1 2" key="1">
    <citation type="submission" date="2022-12" db="EMBL/GenBank/DDBJ databases">
        <title>Draft genome sequence of Paenibacillus sp. dW9.</title>
        <authorList>
            <person name="Choi E.-W."/>
            <person name="Kim D.-U."/>
        </authorList>
    </citation>
    <scope>NUCLEOTIDE SEQUENCE [LARGE SCALE GENOMIC DNA]</scope>
    <source>
        <strain evidence="2">dW9</strain>
    </source>
</reference>
<accession>A0ABT4QJG0</accession>
<evidence type="ECO:0000313" key="2">
    <source>
        <dbReference type="Proteomes" id="UP001527882"/>
    </source>
</evidence>
<name>A0ABT4QJG0_9BACL</name>
<protein>
    <recommendedName>
        <fullName evidence="3">Bacterial Pleckstrin homology domain-containing protein</fullName>
    </recommendedName>
</protein>
<evidence type="ECO:0000313" key="1">
    <source>
        <dbReference type="EMBL" id="MCZ8517017.1"/>
    </source>
</evidence>
<sequence length="122" mass="14390">MSRQVEFHENELVLHLSGLLSLAALKRQIIIPYRSITKVHVGSFDAPFWMLKMPGTALPGFDIYEGSFRYNGEWYFLSYEHRGPLIIIELDKHEHYHYVIFEVQNPEQIVAEILKYCPHNKE</sequence>
<keyword evidence="2" id="KW-1185">Reference proteome</keyword>
<evidence type="ECO:0008006" key="3">
    <source>
        <dbReference type="Google" id="ProtNLM"/>
    </source>
</evidence>
<dbReference type="EMBL" id="JAQAGZ010000030">
    <property type="protein sequence ID" value="MCZ8517017.1"/>
    <property type="molecule type" value="Genomic_DNA"/>
</dbReference>
<gene>
    <name evidence="1" type="ORF">O9H85_32615</name>
</gene>
<organism evidence="1 2">
    <name type="scientific">Paenibacillus gyeongsangnamensis</name>
    <dbReference type="NCBI Taxonomy" id="3388067"/>
    <lineage>
        <taxon>Bacteria</taxon>
        <taxon>Bacillati</taxon>
        <taxon>Bacillota</taxon>
        <taxon>Bacilli</taxon>
        <taxon>Bacillales</taxon>
        <taxon>Paenibacillaceae</taxon>
        <taxon>Paenibacillus</taxon>
    </lineage>
</organism>
<dbReference type="Proteomes" id="UP001527882">
    <property type="component" value="Unassembled WGS sequence"/>
</dbReference>
<comment type="caution">
    <text evidence="1">The sequence shown here is derived from an EMBL/GenBank/DDBJ whole genome shotgun (WGS) entry which is preliminary data.</text>
</comment>
<dbReference type="RefSeq" id="WP_269885547.1">
    <property type="nucleotide sequence ID" value="NZ_JAQAGZ010000030.1"/>
</dbReference>
<proteinExistence type="predicted"/>